<dbReference type="EMBL" id="CYXT01000014">
    <property type="protein sequence ID" value="CUN00171.1"/>
    <property type="molecule type" value="Genomic_DNA"/>
</dbReference>
<keyword evidence="1" id="KW-1133">Transmembrane helix</keyword>
<dbReference type="Proteomes" id="UP000095598">
    <property type="component" value="Unassembled WGS sequence"/>
</dbReference>
<reference evidence="2 3" key="1">
    <citation type="submission" date="2015-09" db="EMBL/GenBank/DDBJ databases">
        <authorList>
            <consortium name="Pathogen Informatics"/>
        </authorList>
    </citation>
    <scope>NUCLEOTIDE SEQUENCE [LARGE SCALE GENOMIC DNA]</scope>
    <source>
        <strain evidence="2 3">2789STDY5608868</strain>
    </source>
</reference>
<protein>
    <submittedName>
        <fullName evidence="2">Uncharacterized protein</fullName>
    </submittedName>
</protein>
<sequence length="331" mass="38669">MKKIMKIIVYTGVIISLIPIITMFCINLRQNKIETDRNFYGKEITEGQLKVVQNSYQKYECNIKYFVIKKDIGQLKYYYNDKNHMKFETNEKSYNKYIKGADIFFVYKPKCQISYRSNHGKLTAMFTGNKIFLMPKKFSDQELKTVKSLVVQKSHKKVFLTYSLDDVAKKYNNLAIYGLKNKKSITDFKFSNELGNGSVCGKSLIKSTKYDRLYKDFAFYQTPKEKLTNTKDRFLLFSAKLQPCYPNGYFLVYMVSFLFSTLLVLFAGAEDENVLIIILQYVVTGLWIGQWDKSGIVMAIILILILLFFIGKELRSIRKEGDLQDEEKKNI</sequence>
<evidence type="ECO:0000256" key="1">
    <source>
        <dbReference type="SAM" id="Phobius"/>
    </source>
</evidence>
<evidence type="ECO:0000313" key="3">
    <source>
        <dbReference type="Proteomes" id="UP000095598"/>
    </source>
</evidence>
<gene>
    <name evidence="2" type="ORF">ERS852425_01980</name>
</gene>
<feature type="transmembrane region" description="Helical" evidence="1">
    <location>
        <begin position="248"/>
        <end position="266"/>
    </location>
</feature>
<organism evidence="2 3">
    <name type="scientific">Anaerostipes hadrus</name>
    <dbReference type="NCBI Taxonomy" id="649756"/>
    <lineage>
        <taxon>Bacteria</taxon>
        <taxon>Bacillati</taxon>
        <taxon>Bacillota</taxon>
        <taxon>Clostridia</taxon>
        <taxon>Lachnospirales</taxon>
        <taxon>Lachnospiraceae</taxon>
        <taxon>Anaerostipes</taxon>
    </lineage>
</organism>
<keyword evidence="1" id="KW-0472">Membrane</keyword>
<name>A0A173TBU8_ANAHA</name>
<accession>A0A173TBU8</accession>
<feature type="transmembrane region" description="Helical" evidence="1">
    <location>
        <begin position="295"/>
        <end position="311"/>
    </location>
</feature>
<evidence type="ECO:0000313" key="2">
    <source>
        <dbReference type="EMBL" id="CUN00171.1"/>
    </source>
</evidence>
<keyword evidence="1" id="KW-0812">Transmembrane</keyword>
<dbReference type="RefSeq" id="WP_044920900.1">
    <property type="nucleotide sequence ID" value="NZ_CYXT01000014.1"/>
</dbReference>
<proteinExistence type="predicted"/>
<feature type="transmembrane region" description="Helical" evidence="1">
    <location>
        <begin position="273"/>
        <end position="289"/>
    </location>
</feature>
<dbReference type="AlphaFoldDB" id="A0A173TBU8"/>
<feature type="transmembrane region" description="Helical" evidence="1">
    <location>
        <begin position="7"/>
        <end position="29"/>
    </location>
</feature>